<feature type="binding site" evidence="14">
    <location>
        <position position="361"/>
    </location>
    <ligand>
        <name>FAD</name>
        <dbReference type="ChEBI" id="CHEBI:57692"/>
    </ligand>
</feature>
<keyword evidence="8 14" id="KW-0274">FAD</keyword>
<comment type="cofactor">
    <cofactor evidence="12">
        <name>[2Fe-2S] cluster</name>
        <dbReference type="ChEBI" id="CHEBI:190135"/>
    </cofactor>
</comment>
<dbReference type="Pfam" id="PF01315">
    <property type="entry name" value="Ald_Xan_dh_C"/>
    <property type="match status" value="1"/>
</dbReference>
<evidence type="ECO:0000313" key="17">
    <source>
        <dbReference type="EMBL" id="GCC33141.1"/>
    </source>
</evidence>
<gene>
    <name evidence="17" type="ORF">chiPu_0011609</name>
</gene>
<feature type="binding site" evidence="15">
    <location>
        <position position="754"/>
    </location>
    <ligand>
        <name>Mo-molybdopterin</name>
        <dbReference type="ChEBI" id="CHEBI:71302"/>
    </ligand>
    <ligandPart>
        <name>Mo</name>
        <dbReference type="ChEBI" id="CHEBI:28685"/>
    </ligandPart>
</feature>
<dbReference type="InterPro" id="IPR036856">
    <property type="entry name" value="Ald_Oxase/Xan_DH_a/b_sf"/>
</dbReference>
<feature type="binding site" evidence="15">
    <location>
        <position position="60"/>
    </location>
    <ligand>
        <name>[2Fe-2S] cluster</name>
        <dbReference type="ChEBI" id="CHEBI:190135"/>
        <label>2</label>
    </ligand>
</feature>
<dbReference type="InterPro" id="IPR036318">
    <property type="entry name" value="FAD-bd_PCMH-like_sf"/>
</dbReference>
<proteinExistence type="inferred from homology"/>
<feature type="binding site" evidence="14">
    <location>
        <position position="870"/>
    </location>
    <ligand>
        <name>substrate</name>
    </ligand>
</feature>
<dbReference type="Gene3D" id="3.30.365.10">
    <property type="entry name" value="Aldehyde oxidase/xanthine dehydrogenase, molybdopterin binding domain"/>
    <property type="match status" value="4"/>
</dbReference>
<evidence type="ECO:0000256" key="11">
    <source>
        <dbReference type="ARBA" id="ARBA00023014"/>
    </source>
</evidence>
<dbReference type="OMA" id="FKAYKQS"/>
<dbReference type="PANTHER" id="PTHR45444:SF3">
    <property type="entry name" value="XANTHINE DEHYDROGENASE"/>
    <property type="match status" value="1"/>
</dbReference>
<evidence type="ECO:0000256" key="9">
    <source>
        <dbReference type="ARBA" id="ARBA00023002"/>
    </source>
</evidence>
<comment type="caution">
    <text evidence="17">The sequence shown here is derived from an EMBL/GenBank/DDBJ whole genome shotgun (WGS) entry which is preliminary data.</text>
</comment>
<evidence type="ECO:0000256" key="5">
    <source>
        <dbReference type="ARBA" id="ARBA00022630"/>
    </source>
</evidence>
<comment type="subunit">
    <text evidence="3">Homodimer.</text>
</comment>
<dbReference type="InterPro" id="IPR000674">
    <property type="entry name" value="Ald_Oxase/Xan_DH_a/b"/>
</dbReference>
<evidence type="ECO:0000256" key="8">
    <source>
        <dbReference type="ARBA" id="ARBA00022827"/>
    </source>
</evidence>
<evidence type="ECO:0000256" key="7">
    <source>
        <dbReference type="ARBA" id="ARBA00022723"/>
    </source>
</evidence>
<keyword evidence="18" id="KW-1185">Reference proteome</keyword>
<feature type="binding site" evidence="14">
    <location>
        <begin position="304"/>
        <end position="308"/>
    </location>
    <ligand>
        <name>FAD</name>
        <dbReference type="ChEBI" id="CHEBI:57692"/>
    </ligand>
</feature>
<dbReference type="Gene3D" id="3.10.20.30">
    <property type="match status" value="1"/>
</dbReference>
<feature type="binding site" evidence="15">
    <location>
        <position position="63"/>
    </location>
    <ligand>
        <name>[2Fe-2S] cluster</name>
        <dbReference type="ChEBI" id="CHEBI:190135"/>
        <label>2</label>
    </ligand>
</feature>
<sequence length="1285" mass="141514">MISKYNTQEKKILHFSVNACLTPVCMLHGAAVTTVEGIGSTRTSIHPVQERIAKAHGSQCGFCTPGMVMSMYTLLRNNPAPSTAQLQQCLAGNLCRCTGYRPIVDAFRTFCTASTCCQRRGPEESCHRGKAEQDGIMAESKDSDQDMCSQLFKTDDLLPLDETQELIFPPELMLMEERREERTLVFRGERMMWIIPANLEELLELKSQYPKAPLLVGNTNIGPNMKFKGAFYPVIIHPANVSELHSVQFTEEGLRLGAACSLGHVKNILEKATAEITSEKTEIFRALVGQLCVLGGEQIRNMASLGGNIVSGAPTSDLNPILAASKCVLELASKGGRREIHLDENFFVGFAKTSLRPEELLLSVFIPYSRKWQFVLAFRQAPRRQNAFSTVNAGMQVVFKDETNVITDLRMFFGGVGPTTVFAKRCSKELTNRSWDENLLRQTCELLLDDISLPDSAPGGSVQFRRTLTISFFYKFYLQVWQRLQQLLGKEDPFGANIPERLCSATIPFSIELPRGFQSFQKVFSDQFSGDGVGQPVMHLSAIKHATGEAVYCDDIPRQDGELVLALVTSTQAHAKIVSIDASKALQLPGVFDIITTQDIPGKNIGMDEILCESEVTCVGHIICGIVADNQRHAKMAAAAVKISYEDLEPLILTLEDAIQHKSFYAHFKLGNGNVDAAFEKADQQVEGQIHIGGQEHFYMETHSILVVPKNEDREVEVVCSTQDPNFTQSLVAETLGIPYNRVTVRVKRIGGSFGGKVRKASRIAAIAAVAAHKTGRSVRCILERGEDMLISGGRHPTLGRYKVGYMSDGRIIAVEVSCYTNGGNELDYSLTVMQQILSMLDSGYHIPHVCLNGFVCKTNLPSNTAFRAFGQPQAIAITESWITDVATKCGLSAEKVREMNLYRGEEACTPYKQIFDSRNQLNCWNECLQMASYHNRKISVEEFNKLNCWKKRGISIVPLRKSVGFSESIFNQAGALLHVYEDGSVLLTHGGIELGQGLHTKILQIASHELKIPRSAIHLSETSTEKVPNTTPTAASFGTDLNGMAVKDACQSLLQRLQPFMDENPKGTWNDWVKEALNNKVSLSTTGFFKGEDVSIDWEKGEGTIASYFVFGAACSEVEIDCLTGDHKNIRTDIVIDAGQSINPAVDIGQIEGAFTQGLGLFTMEELKYSPKGVLYTRGPTQYKIPAVCDIPEQLNVSLLPRSQNPKAIYSSKGISEAAVLAGCSVLYAIKDAIAAAREEIGLTGNFTLNSPSTPERIRMACIDQFTEMVPDCVPESIPWAIVV</sequence>
<feature type="binding site" evidence="15">
    <location>
        <position position="868"/>
    </location>
    <ligand>
        <name>Mo-molybdopterin</name>
        <dbReference type="ChEBI" id="CHEBI:71302"/>
    </ligand>
    <ligandPart>
        <name>Mo</name>
        <dbReference type="ChEBI" id="CHEBI:28685"/>
    </ligandPart>
</feature>
<dbReference type="PROSITE" id="PS51387">
    <property type="entry name" value="FAD_PCMH"/>
    <property type="match status" value="1"/>
</dbReference>
<dbReference type="FunFam" id="3.30.365.10:FF:000003">
    <property type="entry name" value="Aldehyde oxidase 1"/>
    <property type="match status" value="1"/>
</dbReference>
<dbReference type="GO" id="GO:0016491">
    <property type="term" value="F:oxidoreductase activity"/>
    <property type="evidence" value="ECO:0007669"/>
    <property type="project" value="UniProtKB-KW"/>
</dbReference>
<keyword evidence="7 15" id="KW-0479">Metal-binding</keyword>
<dbReference type="GO" id="GO:0071949">
    <property type="term" value="F:FAD binding"/>
    <property type="evidence" value="ECO:0007669"/>
    <property type="project" value="InterPro"/>
</dbReference>
<dbReference type="InterPro" id="IPR012675">
    <property type="entry name" value="Beta-grasp_dom_sf"/>
</dbReference>
<evidence type="ECO:0000256" key="2">
    <source>
        <dbReference type="ARBA" id="ARBA00006849"/>
    </source>
</evidence>
<evidence type="ECO:0000256" key="10">
    <source>
        <dbReference type="ARBA" id="ARBA00023004"/>
    </source>
</evidence>
<dbReference type="Pfam" id="PF02738">
    <property type="entry name" value="MoCoBD_1"/>
    <property type="match status" value="1"/>
</dbReference>
<evidence type="ECO:0000259" key="16">
    <source>
        <dbReference type="PROSITE" id="PS51387"/>
    </source>
</evidence>
<comment type="cofactor">
    <cofactor evidence="15">
        <name>Mo-molybdopterin</name>
        <dbReference type="ChEBI" id="CHEBI:71302"/>
    </cofactor>
    <text evidence="15">Binds 1 Mo-molybdopterin (Mo-MPT) cofactor per subunit.</text>
</comment>
<dbReference type="Pfam" id="PF03450">
    <property type="entry name" value="CO_deh_flav_C"/>
    <property type="match status" value="1"/>
</dbReference>
<dbReference type="InterPro" id="IPR036884">
    <property type="entry name" value="2Fe-2S-bd_dom_sf"/>
</dbReference>
<keyword evidence="4 15" id="KW-0500">Molybdenum</keyword>
<feature type="binding site" evidence="14">
    <location>
        <position position="317"/>
    </location>
    <ligand>
        <name>FAD</name>
        <dbReference type="ChEBI" id="CHEBI:57692"/>
    </ligand>
</feature>
<dbReference type="Proteomes" id="UP000287033">
    <property type="component" value="Unassembled WGS sequence"/>
</dbReference>
<dbReference type="Gene3D" id="3.30.43.10">
    <property type="entry name" value="Uridine Diphospho-n-acetylenolpyruvylglucosamine Reductase, domain 2"/>
    <property type="match status" value="1"/>
</dbReference>
<dbReference type="InterPro" id="IPR037165">
    <property type="entry name" value="AldOxase/xan_DH_Mopterin-bd_sf"/>
</dbReference>
<comment type="cofactor">
    <cofactor evidence="1 14">
        <name>FAD</name>
        <dbReference type="ChEBI" id="CHEBI:57692"/>
    </cofactor>
</comment>
<keyword evidence="6 15" id="KW-0001">2Fe-2S</keyword>
<dbReference type="Gene3D" id="3.30.390.50">
    <property type="entry name" value="CO dehydrogenase flavoprotein, C-terminal domain"/>
    <property type="match status" value="1"/>
</dbReference>
<dbReference type="InterPro" id="IPR016167">
    <property type="entry name" value="FAD-bd_PCMH_sub1"/>
</dbReference>
<evidence type="ECO:0000256" key="1">
    <source>
        <dbReference type="ARBA" id="ARBA00001974"/>
    </source>
</evidence>
<dbReference type="InterPro" id="IPR036683">
    <property type="entry name" value="CO_DH_flav_C_dom_sf"/>
</dbReference>
<dbReference type="FunFam" id="3.30.390.50:FF:000001">
    <property type="entry name" value="Xanthine dehydrogenase oxidase"/>
    <property type="match status" value="1"/>
</dbReference>
<dbReference type="SMART" id="SM01008">
    <property type="entry name" value="Ald_Xan_dh_C"/>
    <property type="match status" value="1"/>
</dbReference>
<dbReference type="Pfam" id="PF00941">
    <property type="entry name" value="FAD_binding_5"/>
    <property type="match status" value="1"/>
</dbReference>
<feature type="binding site" evidence="15">
    <location>
        <position position="1036"/>
    </location>
    <ligand>
        <name>Mo-molybdopterin</name>
        <dbReference type="ChEBI" id="CHEBI:71302"/>
    </ligand>
    <ligandPart>
        <name>Mo</name>
        <dbReference type="ChEBI" id="CHEBI:28685"/>
    </ligandPart>
</feature>
<dbReference type="PIRSF" id="PIRSF000127">
    <property type="entry name" value="Xanthine_DH"/>
    <property type="match status" value="1"/>
</dbReference>
<dbReference type="FunFam" id="3.30.365.10:FF:000004">
    <property type="entry name" value="Xanthine dehydrogenase oxidase"/>
    <property type="match status" value="1"/>
</dbReference>
<dbReference type="FunFam" id="3.30.465.10:FF:000004">
    <property type="entry name" value="Xanthine dehydrogenase/oxidase"/>
    <property type="match status" value="1"/>
</dbReference>
<evidence type="ECO:0000256" key="3">
    <source>
        <dbReference type="ARBA" id="ARBA00011738"/>
    </source>
</evidence>
<dbReference type="GO" id="GO:0005506">
    <property type="term" value="F:iron ion binding"/>
    <property type="evidence" value="ECO:0007669"/>
    <property type="project" value="InterPro"/>
</dbReference>
<dbReference type="InterPro" id="IPR016169">
    <property type="entry name" value="FAD-bd_PCMH_sub2"/>
</dbReference>
<dbReference type="Gene3D" id="3.30.465.10">
    <property type="match status" value="1"/>
</dbReference>
<feature type="domain" description="FAD-binding PCMH-type" evidence="16">
    <location>
        <begin position="186"/>
        <end position="371"/>
    </location>
</feature>
<dbReference type="Gene3D" id="3.90.1170.50">
    <property type="entry name" value="Aldehyde oxidase/xanthine dehydrogenase, a/b hammerhead"/>
    <property type="match status" value="1"/>
</dbReference>
<dbReference type="SUPFAM" id="SSF56176">
    <property type="entry name" value="FAD-binding/transporter-associated domain-like"/>
    <property type="match status" value="1"/>
</dbReference>
<comment type="similarity">
    <text evidence="2">Belongs to the xanthine dehydrogenase family.</text>
</comment>
<accession>A0A401SRX2</accession>
<dbReference type="GO" id="GO:0051537">
    <property type="term" value="F:2 iron, 2 sulfur cluster binding"/>
    <property type="evidence" value="ECO:0007669"/>
    <property type="project" value="UniProtKB-KW"/>
</dbReference>
<evidence type="ECO:0000256" key="13">
    <source>
        <dbReference type="PIRSR" id="PIRSR000127-1"/>
    </source>
</evidence>
<evidence type="ECO:0000256" key="15">
    <source>
        <dbReference type="PIRSR" id="PIRSR000127-3"/>
    </source>
</evidence>
<dbReference type="InterPro" id="IPR002888">
    <property type="entry name" value="2Fe-2S-bd"/>
</dbReference>
<dbReference type="InterPro" id="IPR008274">
    <property type="entry name" value="AldOxase/xan_DH_MoCoBD1"/>
</dbReference>
<dbReference type="SUPFAM" id="SSF56003">
    <property type="entry name" value="Molybdenum cofactor-binding domain"/>
    <property type="match status" value="1"/>
</dbReference>
<evidence type="ECO:0000313" key="18">
    <source>
        <dbReference type="Proteomes" id="UP000287033"/>
    </source>
</evidence>
<feature type="binding site" evidence="14">
    <location>
        <position position="379"/>
    </location>
    <ligand>
        <name>FAD</name>
        <dbReference type="ChEBI" id="CHEBI:57692"/>
    </ligand>
</feature>
<dbReference type="Pfam" id="PF01799">
    <property type="entry name" value="Fer2_2"/>
    <property type="match status" value="1"/>
</dbReference>
<dbReference type="SUPFAM" id="SSF55447">
    <property type="entry name" value="CO dehydrogenase flavoprotein C-terminal domain-like"/>
    <property type="match status" value="1"/>
</dbReference>
<dbReference type="SUPFAM" id="SSF47741">
    <property type="entry name" value="CO dehydrogenase ISP C-domain like"/>
    <property type="match status" value="1"/>
</dbReference>
<dbReference type="FunFam" id="3.30.43.10:FF:000001">
    <property type="entry name" value="Xanthine dehydrogenase/oxidase"/>
    <property type="match status" value="1"/>
</dbReference>
<evidence type="ECO:0000256" key="12">
    <source>
        <dbReference type="ARBA" id="ARBA00034078"/>
    </source>
</evidence>
<feature type="binding site" evidence="15">
    <location>
        <position position="97"/>
    </location>
    <ligand>
        <name>[2Fe-2S] cluster</name>
        <dbReference type="ChEBI" id="CHEBI:190135"/>
        <label>2</label>
    </ligand>
</feature>
<dbReference type="FunFam" id="3.90.1170.50:FF:000001">
    <property type="entry name" value="Aldehyde oxidase 1"/>
    <property type="match status" value="1"/>
</dbReference>
<dbReference type="InterPro" id="IPR016166">
    <property type="entry name" value="FAD-bd_PCMH"/>
</dbReference>
<organism evidence="17 18">
    <name type="scientific">Chiloscyllium punctatum</name>
    <name type="common">Brownbanded bambooshark</name>
    <name type="synonym">Hemiscyllium punctatum</name>
    <dbReference type="NCBI Taxonomy" id="137246"/>
    <lineage>
        <taxon>Eukaryota</taxon>
        <taxon>Metazoa</taxon>
        <taxon>Chordata</taxon>
        <taxon>Craniata</taxon>
        <taxon>Vertebrata</taxon>
        <taxon>Chondrichthyes</taxon>
        <taxon>Elasmobranchii</taxon>
        <taxon>Galeomorphii</taxon>
        <taxon>Galeoidea</taxon>
        <taxon>Orectolobiformes</taxon>
        <taxon>Hemiscylliidae</taxon>
        <taxon>Chiloscyllium</taxon>
    </lineage>
</organism>
<reference evidence="17 18" key="1">
    <citation type="journal article" date="2018" name="Nat. Ecol. Evol.">
        <title>Shark genomes provide insights into elasmobranch evolution and the origin of vertebrates.</title>
        <authorList>
            <person name="Hara Y"/>
            <person name="Yamaguchi K"/>
            <person name="Onimaru K"/>
            <person name="Kadota M"/>
            <person name="Koyanagi M"/>
            <person name="Keeley SD"/>
            <person name="Tatsumi K"/>
            <person name="Tanaka K"/>
            <person name="Motone F"/>
            <person name="Kageyama Y"/>
            <person name="Nozu R"/>
            <person name="Adachi N"/>
            <person name="Nishimura O"/>
            <person name="Nakagawa R"/>
            <person name="Tanegashima C"/>
            <person name="Kiyatake I"/>
            <person name="Matsumoto R"/>
            <person name="Murakumo K"/>
            <person name="Nishida K"/>
            <person name="Terakita A"/>
            <person name="Kuratani S"/>
            <person name="Sato K"/>
            <person name="Hyodo S Kuraku.S."/>
        </authorList>
    </citation>
    <scope>NUCLEOTIDE SEQUENCE [LARGE SCALE GENOMIC DNA]</scope>
</reference>
<feature type="active site" description="Proton acceptor" evidence="13">
    <location>
        <position position="1218"/>
    </location>
</feature>
<keyword evidence="9" id="KW-0560">Oxidoreductase</keyword>
<dbReference type="InterPro" id="IPR005107">
    <property type="entry name" value="CO_DH_flav_C"/>
</dbReference>
<evidence type="ECO:0000256" key="4">
    <source>
        <dbReference type="ARBA" id="ARBA00022505"/>
    </source>
</evidence>
<dbReference type="OrthoDB" id="8300278at2759"/>
<feature type="binding site" evidence="15">
    <location>
        <position position="20"/>
    </location>
    <ligand>
        <name>[2Fe-2S] cluster</name>
        <dbReference type="ChEBI" id="CHEBI:190135"/>
        <label>1</label>
    </ligand>
</feature>
<feature type="binding site" evidence="15">
    <location>
        <position position="95"/>
    </location>
    <ligand>
        <name>[2Fe-2S] cluster</name>
        <dbReference type="ChEBI" id="CHEBI:190135"/>
        <label>2</label>
    </ligand>
</feature>
<name>A0A401SRX2_CHIPU</name>
<dbReference type="InterPro" id="IPR046867">
    <property type="entry name" value="AldOxase/xan_DH_MoCoBD2"/>
</dbReference>
<keyword evidence="5" id="KW-0285">Flavoprotein</keyword>
<evidence type="ECO:0000256" key="6">
    <source>
        <dbReference type="ARBA" id="ARBA00022714"/>
    </source>
</evidence>
<dbReference type="InterPro" id="IPR016208">
    <property type="entry name" value="Ald_Oxase/xanthine_DH-like"/>
</dbReference>
<dbReference type="EMBL" id="BEZZ01000489">
    <property type="protein sequence ID" value="GCC33141.1"/>
    <property type="molecule type" value="Genomic_DNA"/>
</dbReference>
<keyword evidence="11 15" id="KW-0411">Iron-sulfur</keyword>
<dbReference type="FunFam" id="1.10.150.120:FF:000001">
    <property type="entry name" value="Aldehyde oxidase 1"/>
    <property type="match status" value="1"/>
</dbReference>
<feature type="binding site" evidence="14">
    <location>
        <begin position="214"/>
        <end position="221"/>
    </location>
    <ligand>
        <name>FAD</name>
        <dbReference type="ChEBI" id="CHEBI:57692"/>
    </ligand>
</feature>
<dbReference type="Gene3D" id="1.10.150.120">
    <property type="entry name" value="[2Fe-2S]-binding domain"/>
    <property type="match status" value="1"/>
</dbReference>
<dbReference type="PANTHER" id="PTHR45444">
    <property type="entry name" value="XANTHINE DEHYDROGENASE"/>
    <property type="match status" value="1"/>
</dbReference>
<dbReference type="STRING" id="137246.A0A401SRX2"/>
<dbReference type="Pfam" id="PF20256">
    <property type="entry name" value="MoCoBD_2"/>
    <property type="match status" value="1"/>
</dbReference>
<comment type="cofactor">
    <cofactor evidence="15">
        <name>[2Fe-2S] cluster</name>
        <dbReference type="ChEBI" id="CHEBI:190135"/>
    </cofactor>
    <text evidence="15">Binds 2 [2Fe-2S] clusters.</text>
</comment>
<dbReference type="SUPFAM" id="SSF54665">
    <property type="entry name" value="CO dehydrogenase molybdoprotein N-domain-like"/>
    <property type="match status" value="1"/>
</dbReference>
<dbReference type="InterPro" id="IPR002346">
    <property type="entry name" value="Mopterin_DH_FAD-bd"/>
</dbReference>
<feature type="binding site" evidence="15">
    <location>
        <position position="723"/>
    </location>
    <ligand>
        <name>Mo-molybdopterin</name>
        <dbReference type="ChEBI" id="CHEBI:71302"/>
    </ligand>
    <ligandPart>
        <name>Mo</name>
        <dbReference type="ChEBI" id="CHEBI:28685"/>
    </ligandPart>
</feature>
<protein>
    <recommendedName>
        <fullName evidence="16">FAD-binding PCMH-type domain-containing protein</fullName>
    </recommendedName>
</protein>
<keyword evidence="10 15" id="KW-0408">Iron</keyword>
<dbReference type="SMART" id="SM01092">
    <property type="entry name" value="CO_deh_flav_C"/>
    <property type="match status" value="1"/>
</dbReference>
<evidence type="ECO:0000256" key="14">
    <source>
        <dbReference type="PIRSR" id="PIRSR000127-2"/>
    </source>
</evidence>